<comment type="subcellular location">
    <subcellularLocation>
        <location evidence="1">Membrane</location>
        <topology evidence="1">Multi-pass membrane protein</topology>
    </subcellularLocation>
</comment>
<feature type="transmembrane region" description="Helical" evidence="5">
    <location>
        <begin position="386"/>
        <end position="406"/>
    </location>
</feature>
<keyword evidence="2 5" id="KW-0812">Transmembrane</keyword>
<feature type="domain" description="O-antigen ligase-related" evidence="6">
    <location>
        <begin position="230"/>
        <end position="361"/>
    </location>
</feature>
<evidence type="ECO:0000313" key="8">
    <source>
        <dbReference type="Proteomes" id="UP000564385"/>
    </source>
</evidence>
<dbReference type="InterPro" id="IPR007016">
    <property type="entry name" value="O-antigen_ligase-rel_domated"/>
</dbReference>
<feature type="transmembrane region" description="Helical" evidence="5">
    <location>
        <begin position="110"/>
        <end position="130"/>
    </location>
</feature>
<name>A0A852VHW9_9BACT</name>
<dbReference type="Proteomes" id="UP000564385">
    <property type="component" value="Unassembled WGS sequence"/>
</dbReference>
<feature type="transmembrane region" description="Helical" evidence="5">
    <location>
        <begin position="220"/>
        <end position="239"/>
    </location>
</feature>
<evidence type="ECO:0000256" key="3">
    <source>
        <dbReference type="ARBA" id="ARBA00022989"/>
    </source>
</evidence>
<feature type="transmembrane region" description="Helical" evidence="5">
    <location>
        <begin position="39"/>
        <end position="66"/>
    </location>
</feature>
<comment type="caution">
    <text evidence="7">The sequence shown here is derived from an EMBL/GenBank/DDBJ whole genome shotgun (WGS) entry which is preliminary data.</text>
</comment>
<dbReference type="GO" id="GO:0016020">
    <property type="term" value="C:membrane"/>
    <property type="evidence" value="ECO:0007669"/>
    <property type="project" value="UniProtKB-SubCell"/>
</dbReference>
<proteinExistence type="predicted"/>
<dbReference type="EMBL" id="JACCCU010000002">
    <property type="protein sequence ID" value="NYF91230.1"/>
    <property type="molecule type" value="Genomic_DNA"/>
</dbReference>
<evidence type="ECO:0000256" key="5">
    <source>
        <dbReference type="SAM" id="Phobius"/>
    </source>
</evidence>
<evidence type="ECO:0000259" key="6">
    <source>
        <dbReference type="Pfam" id="PF04932"/>
    </source>
</evidence>
<feature type="transmembrane region" description="Helical" evidence="5">
    <location>
        <begin position="194"/>
        <end position="213"/>
    </location>
</feature>
<protein>
    <recommendedName>
        <fullName evidence="6">O-antigen ligase-related domain-containing protein</fullName>
    </recommendedName>
</protein>
<evidence type="ECO:0000313" key="7">
    <source>
        <dbReference type="EMBL" id="NYF91230.1"/>
    </source>
</evidence>
<feature type="transmembrane region" description="Helical" evidence="5">
    <location>
        <begin position="86"/>
        <end position="104"/>
    </location>
</feature>
<accession>A0A852VHW9</accession>
<dbReference type="AlphaFoldDB" id="A0A852VHW9"/>
<organism evidence="7 8">
    <name type="scientific">Tunturiibacter lichenicola</name>
    <dbReference type="NCBI Taxonomy" id="2051959"/>
    <lineage>
        <taxon>Bacteria</taxon>
        <taxon>Pseudomonadati</taxon>
        <taxon>Acidobacteriota</taxon>
        <taxon>Terriglobia</taxon>
        <taxon>Terriglobales</taxon>
        <taxon>Acidobacteriaceae</taxon>
        <taxon>Tunturiibacter</taxon>
    </lineage>
</organism>
<gene>
    <name evidence="7" type="ORF">HDF08_003332</name>
</gene>
<evidence type="ECO:0000256" key="2">
    <source>
        <dbReference type="ARBA" id="ARBA00022692"/>
    </source>
</evidence>
<sequence length="438" mass="48810">MSNESTLYVEVGHSKTPPFGHSSILNWISNKGFEPLFHIYVYLLVLLPTGSLFGINIKFICFFLLFPIALSKHLADSKTTLSKVSLLFVVPGALLVWILIAQVYEANAALSYFQFKDIATTFASCWLVSVFCRNRKGADIRFLRTVLIAEIVACLIKITLLGYCFYKEIPVSLMIDSISDFFGTKLMSMDLDSALGRIQFVADGLIPICIYMLLRYRTKLKISSVSAVVMFFLLAVSLVFTFSRYFWGFAALAFSLGMIFSKKDHFHASVITLLCIVLLVSLPVIVDLYQIRFSDAIAGGSDSVRTEQIPALERFFLDAPLLGHGYGSYTPDVIRSSDLQYGYEVQLYALAGQEGIIGLLLMGVLLLLYYYPLLWSKGRFFSSHRFGLIIILFGWLAAGLFNPMLFNSAAAMSYAAINALSEISSESGLMSTLKSFET</sequence>
<evidence type="ECO:0000256" key="4">
    <source>
        <dbReference type="ARBA" id="ARBA00023136"/>
    </source>
</evidence>
<feature type="transmembrane region" description="Helical" evidence="5">
    <location>
        <begin position="142"/>
        <end position="166"/>
    </location>
</feature>
<feature type="transmembrane region" description="Helical" evidence="5">
    <location>
        <begin position="268"/>
        <end position="286"/>
    </location>
</feature>
<keyword evidence="4 5" id="KW-0472">Membrane</keyword>
<dbReference type="Pfam" id="PF04932">
    <property type="entry name" value="Wzy_C"/>
    <property type="match status" value="1"/>
</dbReference>
<evidence type="ECO:0000256" key="1">
    <source>
        <dbReference type="ARBA" id="ARBA00004141"/>
    </source>
</evidence>
<feature type="transmembrane region" description="Helical" evidence="5">
    <location>
        <begin position="355"/>
        <end position="374"/>
    </location>
</feature>
<reference evidence="7 8" key="1">
    <citation type="submission" date="2020-07" db="EMBL/GenBank/DDBJ databases">
        <title>Genomic Encyclopedia of Type Strains, Phase IV (KMG-V): Genome sequencing to study the core and pangenomes of soil and plant-associated prokaryotes.</title>
        <authorList>
            <person name="Whitman W."/>
        </authorList>
    </citation>
    <scope>NUCLEOTIDE SEQUENCE [LARGE SCALE GENOMIC DNA]</scope>
    <source>
        <strain evidence="7 8">M8UP22</strain>
    </source>
</reference>
<keyword evidence="3 5" id="KW-1133">Transmembrane helix</keyword>